<feature type="binding site" evidence="6">
    <location>
        <position position="136"/>
    </location>
    <ligand>
        <name>Fe cation</name>
        <dbReference type="ChEBI" id="CHEBI:24875"/>
    </ligand>
</feature>
<keyword evidence="4 6" id="KW-0648">Protein biosynthesis</keyword>
<dbReference type="PRINTS" id="PR01576">
    <property type="entry name" value="PDEFORMYLASE"/>
</dbReference>
<dbReference type="EMBL" id="JAFLCK010000003">
    <property type="protein sequence ID" value="MBN8659335.1"/>
    <property type="molecule type" value="Genomic_DNA"/>
</dbReference>
<reference evidence="7" key="1">
    <citation type="submission" date="2021-02" db="EMBL/GenBank/DDBJ databases">
        <title>Genome-Resolved Metagenomics of a Microbial Community Performing Photosynthetic Biological Nutrient Removal.</title>
        <authorList>
            <person name="Mcdaniel E.A."/>
        </authorList>
    </citation>
    <scope>NUCLEOTIDE SEQUENCE</scope>
    <source>
        <strain evidence="7">UWPOB_OBS1</strain>
    </source>
</reference>
<protein>
    <recommendedName>
        <fullName evidence="6">Peptide deformylase</fullName>
        <shortName evidence="6">PDF</shortName>
        <ecNumber evidence="6">3.5.1.88</ecNumber>
    </recommendedName>
    <alternativeName>
        <fullName evidence="6">Polypeptide deformylase</fullName>
    </alternativeName>
</protein>
<comment type="caution">
    <text evidence="7">The sequence shown here is derived from an EMBL/GenBank/DDBJ whole genome shotgun (WGS) entry which is preliminary data.</text>
</comment>
<evidence type="ECO:0000313" key="8">
    <source>
        <dbReference type="Proteomes" id="UP000664277"/>
    </source>
</evidence>
<feature type="binding site" evidence="6">
    <location>
        <position position="140"/>
    </location>
    <ligand>
        <name>Fe cation</name>
        <dbReference type="ChEBI" id="CHEBI:24875"/>
    </ligand>
</feature>
<feature type="active site" evidence="6">
    <location>
        <position position="137"/>
    </location>
</feature>
<dbReference type="PIRSF" id="PIRSF004749">
    <property type="entry name" value="Pep_def"/>
    <property type="match status" value="1"/>
</dbReference>
<organism evidence="7 8">
    <name type="scientific">Candidatus Obscuribacter phosphatis</name>
    <dbReference type="NCBI Taxonomy" id="1906157"/>
    <lineage>
        <taxon>Bacteria</taxon>
        <taxon>Bacillati</taxon>
        <taxon>Candidatus Melainabacteria</taxon>
        <taxon>Candidatus Obscuribacterales</taxon>
        <taxon>Candidatus Obscuribacteraceae</taxon>
        <taxon>Candidatus Obscuribacter</taxon>
    </lineage>
</organism>
<dbReference type="PANTHER" id="PTHR10458:SF22">
    <property type="entry name" value="PEPTIDE DEFORMYLASE"/>
    <property type="match status" value="1"/>
</dbReference>
<evidence type="ECO:0000256" key="5">
    <source>
        <dbReference type="ARBA" id="ARBA00023004"/>
    </source>
</evidence>
<dbReference type="InterPro" id="IPR023635">
    <property type="entry name" value="Peptide_deformylase"/>
</dbReference>
<evidence type="ECO:0000256" key="4">
    <source>
        <dbReference type="ARBA" id="ARBA00022917"/>
    </source>
</evidence>
<name>A0A8J7TK12_9BACT</name>
<dbReference type="InterPro" id="IPR036821">
    <property type="entry name" value="Peptide_deformylase_sf"/>
</dbReference>
<dbReference type="FunFam" id="3.90.45.10:FF:000005">
    <property type="entry name" value="Peptide deformylase"/>
    <property type="match status" value="1"/>
</dbReference>
<comment type="catalytic activity">
    <reaction evidence="6">
        <text>N-terminal N-formyl-L-methionyl-[peptide] + H2O = N-terminal L-methionyl-[peptide] + formate</text>
        <dbReference type="Rhea" id="RHEA:24420"/>
        <dbReference type="Rhea" id="RHEA-COMP:10639"/>
        <dbReference type="Rhea" id="RHEA-COMP:10640"/>
        <dbReference type="ChEBI" id="CHEBI:15377"/>
        <dbReference type="ChEBI" id="CHEBI:15740"/>
        <dbReference type="ChEBI" id="CHEBI:49298"/>
        <dbReference type="ChEBI" id="CHEBI:64731"/>
        <dbReference type="EC" id="3.5.1.88"/>
    </reaction>
</comment>
<dbReference type="NCBIfam" id="NF001159">
    <property type="entry name" value="PRK00150.1-3"/>
    <property type="match status" value="1"/>
</dbReference>
<comment type="similarity">
    <text evidence="1 6">Belongs to the polypeptide deformylase family.</text>
</comment>
<gene>
    <name evidence="6 7" type="primary">def</name>
    <name evidence="7" type="ORF">J0M35_03155</name>
</gene>
<dbReference type="HAMAP" id="MF_00163">
    <property type="entry name" value="Pep_deformylase"/>
    <property type="match status" value="1"/>
</dbReference>
<dbReference type="Proteomes" id="UP000664277">
    <property type="component" value="Unassembled WGS sequence"/>
</dbReference>
<comment type="function">
    <text evidence="6">Removes the formyl group from the N-terminal Met of newly synthesized proteins. Requires at least a dipeptide for an efficient rate of reaction. N-terminal L-methionine is a prerequisite for activity but the enzyme has broad specificity at other positions.</text>
</comment>
<keyword evidence="3 6" id="KW-0378">Hydrolase</keyword>
<dbReference type="PANTHER" id="PTHR10458">
    <property type="entry name" value="PEPTIDE DEFORMYLASE"/>
    <property type="match status" value="1"/>
</dbReference>
<evidence type="ECO:0000256" key="6">
    <source>
        <dbReference type="HAMAP-Rule" id="MF_00163"/>
    </source>
</evidence>
<evidence type="ECO:0000256" key="3">
    <source>
        <dbReference type="ARBA" id="ARBA00022801"/>
    </source>
</evidence>
<dbReference type="SUPFAM" id="SSF56420">
    <property type="entry name" value="Peptide deformylase"/>
    <property type="match status" value="1"/>
</dbReference>
<keyword evidence="2 6" id="KW-0479">Metal-binding</keyword>
<accession>A0A8J7TK12</accession>
<evidence type="ECO:0000256" key="2">
    <source>
        <dbReference type="ARBA" id="ARBA00022723"/>
    </source>
</evidence>
<comment type="cofactor">
    <cofactor evidence="6">
        <name>Fe(2+)</name>
        <dbReference type="ChEBI" id="CHEBI:29033"/>
    </cofactor>
    <text evidence="6">Binds 1 Fe(2+) ion.</text>
</comment>
<dbReference type="NCBIfam" id="TIGR00079">
    <property type="entry name" value="pept_deformyl"/>
    <property type="match status" value="1"/>
</dbReference>
<dbReference type="Pfam" id="PF01327">
    <property type="entry name" value="Pep_deformylase"/>
    <property type="match status" value="1"/>
</dbReference>
<dbReference type="GO" id="GO:0046872">
    <property type="term" value="F:metal ion binding"/>
    <property type="evidence" value="ECO:0007669"/>
    <property type="project" value="UniProtKB-KW"/>
</dbReference>
<feature type="binding site" evidence="6">
    <location>
        <position position="93"/>
    </location>
    <ligand>
        <name>Fe cation</name>
        <dbReference type="ChEBI" id="CHEBI:24875"/>
    </ligand>
</feature>
<evidence type="ECO:0000313" key="7">
    <source>
        <dbReference type="EMBL" id="MBN8659335.1"/>
    </source>
</evidence>
<keyword evidence="5 6" id="KW-0408">Iron</keyword>
<dbReference type="Gene3D" id="3.90.45.10">
    <property type="entry name" value="Peptide deformylase"/>
    <property type="match status" value="1"/>
</dbReference>
<sequence length="195" mass="21523">MSVLKLRIYPDPVLKQKARKITIIDGSVRKLAQDMLDTMYKSDGVGLAAPQVGVSKRIMVIDVSSEEEPAKPIVFINPEILEKDGEMIGQEGCLSFPDVFFEVKRASKVVVRFQNLKGQTLKLTAEGNLLSRAIQHEIDHLDGKLFIEKATNELKRDLEMTKAGLLDGDAEEISKKLGDDEGLTLTVPSKEAVTS</sequence>
<dbReference type="AlphaFoldDB" id="A0A8J7TK12"/>
<dbReference type="CDD" id="cd00487">
    <property type="entry name" value="Pep_deformylase"/>
    <property type="match status" value="1"/>
</dbReference>
<proteinExistence type="inferred from homology"/>
<dbReference type="EC" id="3.5.1.88" evidence="6"/>
<dbReference type="GO" id="GO:0042586">
    <property type="term" value="F:peptide deformylase activity"/>
    <property type="evidence" value="ECO:0007669"/>
    <property type="project" value="UniProtKB-UniRule"/>
</dbReference>
<evidence type="ECO:0000256" key="1">
    <source>
        <dbReference type="ARBA" id="ARBA00010759"/>
    </source>
</evidence>
<dbReference type="GO" id="GO:0006412">
    <property type="term" value="P:translation"/>
    <property type="evidence" value="ECO:0007669"/>
    <property type="project" value="UniProtKB-UniRule"/>
</dbReference>